<dbReference type="FunFam" id="1.20.81.30:FF:000001">
    <property type="entry name" value="Type II secretion system protein F"/>
    <property type="match status" value="1"/>
</dbReference>
<keyword evidence="4" id="KW-1003">Cell membrane</keyword>
<evidence type="ECO:0000256" key="7">
    <source>
        <dbReference type="ARBA" id="ARBA00022989"/>
    </source>
</evidence>
<feature type="transmembrane region" description="Helical" evidence="10">
    <location>
        <begin position="167"/>
        <end position="188"/>
    </location>
</feature>
<comment type="subcellular location">
    <subcellularLocation>
        <location evidence="1">Cell inner membrane</location>
        <topology evidence="1">Multi-pass membrane protein</topology>
    </subcellularLocation>
    <subcellularLocation>
        <location evidence="9">Cell membrane</location>
        <topology evidence="9">Multi-pass membrane protein</topology>
    </subcellularLocation>
</comment>
<evidence type="ECO:0000313" key="12">
    <source>
        <dbReference type="EMBL" id="MBI3540050.1"/>
    </source>
</evidence>
<evidence type="ECO:0000256" key="6">
    <source>
        <dbReference type="ARBA" id="ARBA00022692"/>
    </source>
</evidence>
<reference evidence="12" key="1">
    <citation type="submission" date="2020-07" db="EMBL/GenBank/DDBJ databases">
        <title>Huge and variable diversity of episymbiotic CPR bacteria and DPANN archaea in groundwater ecosystems.</title>
        <authorList>
            <person name="He C.Y."/>
            <person name="Keren R."/>
            <person name="Whittaker M."/>
            <person name="Farag I.F."/>
            <person name="Doudna J."/>
            <person name="Cate J.H.D."/>
            <person name="Banfield J.F."/>
        </authorList>
    </citation>
    <scope>NUCLEOTIDE SEQUENCE</scope>
    <source>
        <strain evidence="12">NC_groundwater_928_Pr1_S-0.2um_72_17</strain>
    </source>
</reference>
<dbReference type="Pfam" id="PF00482">
    <property type="entry name" value="T2SSF"/>
    <property type="match status" value="1"/>
</dbReference>
<accession>A0A9D6QK86</accession>
<evidence type="ECO:0000256" key="4">
    <source>
        <dbReference type="ARBA" id="ARBA00022475"/>
    </source>
</evidence>
<dbReference type="Proteomes" id="UP000807850">
    <property type="component" value="Unassembled WGS sequence"/>
</dbReference>
<keyword evidence="5" id="KW-0997">Cell inner membrane</keyword>
<dbReference type="InterPro" id="IPR003004">
    <property type="entry name" value="GspF/PilC"/>
</dbReference>
<keyword evidence="7 10" id="KW-1133">Transmembrane helix</keyword>
<dbReference type="PROSITE" id="PS00874">
    <property type="entry name" value="T2SP_F"/>
    <property type="match status" value="1"/>
</dbReference>
<evidence type="ECO:0000256" key="9">
    <source>
        <dbReference type="RuleBase" id="RU003923"/>
    </source>
</evidence>
<dbReference type="InterPro" id="IPR001992">
    <property type="entry name" value="T2SS_GspF/T4SS_PilC_CS"/>
</dbReference>
<evidence type="ECO:0000256" key="1">
    <source>
        <dbReference type="ARBA" id="ARBA00004429"/>
    </source>
</evidence>
<dbReference type="InterPro" id="IPR042094">
    <property type="entry name" value="T2SS_GspF_sf"/>
</dbReference>
<dbReference type="GO" id="GO:0005886">
    <property type="term" value="C:plasma membrane"/>
    <property type="evidence" value="ECO:0007669"/>
    <property type="project" value="UniProtKB-SubCell"/>
</dbReference>
<comment type="caution">
    <text evidence="12">The sequence shown here is derived from an EMBL/GenBank/DDBJ whole genome shotgun (WGS) entry which is preliminary data.</text>
</comment>
<evidence type="ECO:0000256" key="2">
    <source>
        <dbReference type="ARBA" id="ARBA00005745"/>
    </source>
</evidence>
<protein>
    <submittedName>
        <fullName evidence="12">Type II secretion system F family protein</fullName>
    </submittedName>
</protein>
<keyword evidence="3 9" id="KW-0813">Transport</keyword>
<keyword evidence="8 10" id="KW-0472">Membrane</keyword>
<feature type="non-terminal residue" evidence="12">
    <location>
        <position position="284"/>
    </location>
</feature>
<dbReference type="PANTHER" id="PTHR30012:SF7">
    <property type="entry name" value="PROTEIN TRANSPORT PROTEIN HOFC HOMOLOG"/>
    <property type="match status" value="1"/>
</dbReference>
<evidence type="ECO:0000256" key="5">
    <source>
        <dbReference type="ARBA" id="ARBA00022519"/>
    </source>
</evidence>
<evidence type="ECO:0000313" key="13">
    <source>
        <dbReference type="Proteomes" id="UP000807850"/>
    </source>
</evidence>
<evidence type="ECO:0000256" key="3">
    <source>
        <dbReference type="ARBA" id="ARBA00022448"/>
    </source>
</evidence>
<dbReference type="PRINTS" id="PR00812">
    <property type="entry name" value="BCTERIALGSPF"/>
</dbReference>
<gene>
    <name evidence="12" type="ORF">HY076_07235</name>
</gene>
<name>A0A9D6QK86_UNCEI</name>
<feature type="domain" description="Type II secretion system protein GspF" evidence="11">
    <location>
        <begin position="66"/>
        <end position="189"/>
    </location>
</feature>
<evidence type="ECO:0000256" key="10">
    <source>
        <dbReference type="SAM" id="Phobius"/>
    </source>
</evidence>
<sequence length="284" mass="30858">MPTFVWKGRTLAGEAQSGEIEVGRQEEALELLRKKKIMVTSMRPKGGFKLPGFGGVSVSTKDLAIFTRQFATMISAGLPLVQCLDILAKQSSKPAFGRVIGEVTREVEAGSTLADSLGRHKTVFDDLFRNMVAAGEAGGVLDEILMRLATYIEKADALKRKVQSAMVYPAVVLTVAMGATAFMLMFIIPTFAKMFTDFGGELPLPTKIVLALSSFLQGFWWALLLGMVIAAVAFHRFYHTEDGRRTVDQLMLKIPVLGDVLLKGAVARFTRTLGTLIASGVPIL</sequence>
<evidence type="ECO:0000259" key="11">
    <source>
        <dbReference type="Pfam" id="PF00482"/>
    </source>
</evidence>
<dbReference type="InterPro" id="IPR018076">
    <property type="entry name" value="T2SS_GspF_dom"/>
</dbReference>
<keyword evidence="6 9" id="KW-0812">Transmembrane</keyword>
<dbReference type="PANTHER" id="PTHR30012">
    <property type="entry name" value="GENERAL SECRETION PATHWAY PROTEIN"/>
    <property type="match status" value="1"/>
</dbReference>
<dbReference type="EMBL" id="JACQAY010000235">
    <property type="protein sequence ID" value="MBI3540050.1"/>
    <property type="molecule type" value="Genomic_DNA"/>
</dbReference>
<evidence type="ECO:0000256" key="8">
    <source>
        <dbReference type="ARBA" id="ARBA00023136"/>
    </source>
</evidence>
<dbReference type="AlphaFoldDB" id="A0A9D6QK86"/>
<proteinExistence type="inferred from homology"/>
<comment type="similarity">
    <text evidence="2 9">Belongs to the GSP F family.</text>
</comment>
<feature type="transmembrane region" description="Helical" evidence="10">
    <location>
        <begin position="208"/>
        <end position="234"/>
    </location>
</feature>
<organism evidence="12 13">
    <name type="scientific">Eiseniibacteriota bacterium</name>
    <dbReference type="NCBI Taxonomy" id="2212470"/>
    <lineage>
        <taxon>Bacteria</taxon>
        <taxon>Candidatus Eiseniibacteriota</taxon>
    </lineage>
</organism>
<dbReference type="GO" id="GO:0015628">
    <property type="term" value="P:protein secretion by the type II secretion system"/>
    <property type="evidence" value="ECO:0007669"/>
    <property type="project" value="TreeGrafter"/>
</dbReference>
<dbReference type="Gene3D" id="1.20.81.30">
    <property type="entry name" value="Type II secretion system (T2SS), domain F"/>
    <property type="match status" value="1"/>
</dbReference>